<reference evidence="8 9" key="1">
    <citation type="submission" date="2023-01" db="EMBL/GenBank/DDBJ databases">
        <title>Analysis of 21 Apiospora genomes using comparative genomics revels a genus with tremendous synthesis potential of carbohydrate active enzymes and secondary metabolites.</title>
        <authorList>
            <person name="Sorensen T."/>
        </authorList>
    </citation>
    <scope>NUCLEOTIDE SEQUENCE [LARGE SCALE GENOMIC DNA]</scope>
    <source>
        <strain evidence="8 9">CBS 20057</strain>
    </source>
</reference>
<dbReference type="Pfam" id="PF00067">
    <property type="entry name" value="p450"/>
    <property type="match status" value="2"/>
</dbReference>
<keyword evidence="4 6" id="KW-0479">Metal-binding</keyword>
<evidence type="ECO:0000256" key="4">
    <source>
        <dbReference type="ARBA" id="ARBA00022723"/>
    </source>
</evidence>
<evidence type="ECO:0000256" key="3">
    <source>
        <dbReference type="ARBA" id="ARBA00022617"/>
    </source>
</evidence>
<keyword evidence="6" id="KW-0503">Monooxygenase</keyword>
<dbReference type="EMBL" id="JAQQWI010000007">
    <property type="protein sequence ID" value="KAK8028265.1"/>
    <property type="molecule type" value="Genomic_DNA"/>
</dbReference>
<evidence type="ECO:0000256" key="6">
    <source>
        <dbReference type="RuleBase" id="RU000461"/>
    </source>
</evidence>
<evidence type="ECO:0000256" key="1">
    <source>
        <dbReference type="ARBA" id="ARBA00001971"/>
    </source>
</evidence>
<organism evidence="8 9">
    <name type="scientific">Apiospora marii</name>
    <dbReference type="NCBI Taxonomy" id="335849"/>
    <lineage>
        <taxon>Eukaryota</taxon>
        <taxon>Fungi</taxon>
        <taxon>Dikarya</taxon>
        <taxon>Ascomycota</taxon>
        <taxon>Pezizomycotina</taxon>
        <taxon>Sordariomycetes</taxon>
        <taxon>Xylariomycetidae</taxon>
        <taxon>Amphisphaeriales</taxon>
        <taxon>Apiosporaceae</taxon>
        <taxon>Apiospora</taxon>
    </lineage>
</organism>
<comment type="similarity">
    <text evidence="2 6">Belongs to the cytochrome P450 family.</text>
</comment>
<feature type="transmembrane region" description="Helical" evidence="7">
    <location>
        <begin position="12"/>
        <end position="34"/>
    </location>
</feature>
<dbReference type="InterPro" id="IPR001128">
    <property type="entry name" value="Cyt_P450"/>
</dbReference>
<keyword evidence="7" id="KW-0472">Membrane</keyword>
<dbReference type="PRINTS" id="PR00463">
    <property type="entry name" value="EP450I"/>
</dbReference>
<name>A0ABR1S8V5_9PEZI</name>
<dbReference type="InterPro" id="IPR002401">
    <property type="entry name" value="Cyt_P450_E_grp-I"/>
</dbReference>
<dbReference type="InterPro" id="IPR036396">
    <property type="entry name" value="Cyt_P450_sf"/>
</dbReference>
<evidence type="ECO:0000256" key="5">
    <source>
        <dbReference type="ARBA" id="ARBA00023004"/>
    </source>
</evidence>
<protein>
    <recommendedName>
        <fullName evidence="10">Cytochrome P450</fullName>
    </recommendedName>
</protein>
<sequence>MSTAALDLTYPFARLPFAASAVIVGVLSALYLAYQWALPKPLPGIPYNQDAVKTLLGDAAELQQIKKEGGRPRAWFNLQTVKHNSPLVQAFIAPLSKPVLILSDFREAQDILLRRGKEFDRGPRHLENFAGIVPWHHIAMATANPQFKANRELVKDLMTPQFLNTVSGPEIYNNAMKFIELWKLKAQVAAGRPFRAEDDLHTMTFDIIKVVALGEGDDQSMTALYTDLVRSTASNAQDAASAGLDEPFVFPENKPNVDLRAHGTQQEAVGAAATQPFPALFHKINNRKPAMKEAYAAKFAMLDRQVSLGVQRMKAGAEVKSALDHMMQRELASAKKADRAPVFNSPSMYDELYGYIGAGHETSSTSLQWGLKHLAADQRVQTTLRESLRAAYVDAVSEGRHPTFAEIIKTQVPYLDAVVEEILRVTGPVQTLFRTATVDTTILGHHVPKGTQIFLPITGPGFTAPAFAIEESQRSPSSQSHKHMRGTWDETDAASFVPERWLKAEEGTQQQSFDSQAGPMLAFSLGIRGCFGRRLAYLQLRILMTLIVWNFEFGALPDELNSFDAVDTLTTKPAKCFVRLAVVQ</sequence>
<evidence type="ECO:0000313" key="9">
    <source>
        <dbReference type="Proteomes" id="UP001396898"/>
    </source>
</evidence>
<gene>
    <name evidence="8" type="ORF">PG991_005321</name>
</gene>
<keyword evidence="9" id="KW-1185">Reference proteome</keyword>
<dbReference type="PANTHER" id="PTHR24305:SF232">
    <property type="entry name" value="P450, PUTATIVE (EUROFUNG)-RELATED"/>
    <property type="match status" value="1"/>
</dbReference>
<proteinExistence type="inferred from homology"/>
<dbReference type="SUPFAM" id="SSF48264">
    <property type="entry name" value="Cytochrome P450"/>
    <property type="match status" value="1"/>
</dbReference>
<keyword evidence="3 6" id="KW-0349">Heme</keyword>
<dbReference type="PANTHER" id="PTHR24305">
    <property type="entry name" value="CYTOCHROME P450"/>
    <property type="match status" value="1"/>
</dbReference>
<evidence type="ECO:0000313" key="8">
    <source>
        <dbReference type="EMBL" id="KAK8028265.1"/>
    </source>
</evidence>
<dbReference type="InterPro" id="IPR050121">
    <property type="entry name" value="Cytochrome_P450_monoxygenase"/>
</dbReference>
<evidence type="ECO:0008006" key="10">
    <source>
        <dbReference type="Google" id="ProtNLM"/>
    </source>
</evidence>
<dbReference type="PROSITE" id="PS00086">
    <property type="entry name" value="CYTOCHROME_P450"/>
    <property type="match status" value="1"/>
</dbReference>
<dbReference type="PRINTS" id="PR00385">
    <property type="entry name" value="P450"/>
</dbReference>
<dbReference type="Proteomes" id="UP001396898">
    <property type="component" value="Unassembled WGS sequence"/>
</dbReference>
<dbReference type="Gene3D" id="1.10.630.10">
    <property type="entry name" value="Cytochrome P450"/>
    <property type="match status" value="1"/>
</dbReference>
<keyword evidence="7" id="KW-1133">Transmembrane helix</keyword>
<evidence type="ECO:0000256" key="2">
    <source>
        <dbReference type="ARBA" id="ARBA00010617"/>
    </source>
</evidence>
<evidence type="ECO:0000256" key="7">
    <source>
        <dbReference type="SAM" id="Phobius"/>
    </source>
</evidence>
<keyword evidence="6" id="KW-0560">Oxidoreductase</keyword>
<accession>A0ABR1S8V5</accession>
<keyword evidence="7" id="KW-0812">Transmembrane</keyword>
<comment type="caution">
    <text evidence="8">The sequence shown here is derived from an EMBL/GenBank/DDBJ whole genome shotgun (WGS) entry which is preliminary data.</text>
</comment>
<dbReference type="InterPro" id="IPR017972">
    <property type="entry name" value="Cyt_P450_CS"/>
</dbReference>
<comment type="cofactor">
    <cofactor evidence="1">
        <name>heme</name>
        <dbReference type="ChEBI" id="CHEBI:30413"/>
    </cofactor>
</comment>
<keyword evidence="5 6" id="KW-0408">Iron</keyword>